<dbReference type="InterPro" id="IPR029044">
    <property type="entry name" value="Nucleotide-diphossugar_trans"/>
</dbReference>
<dbReference type="Proteomes" id="UP000597507">
    <property type="component" value="Unassembled WGS sequence"/>
</dbReference>
<dbReference type="Pfam" id="PF00535">
    <property type="entry name" value="Glycos_transf_2"/>
    <property type="match status" value="1"/>
</dbReference>
<evidence type="ECO:0000256" key="1">
    <source>
        <dbReference type="SAM" id="Coils"/>
    </source>
</evidence>
<dbReference type="RefSeq" id="WP_188900631.1">
    <property type="nucleotide sequence ID" value="NZ_BMKS01000006.1"/>
</dbReference>
<gene>
    <name evidence="3" type="ORF">GCM10010964_24910</name>
</gene>
<dbReference type="GO" id="GO:0016758">
    <property type="term" value="F:hexosyltransferase activity"/>
    <property type="evidence" value="ECO:0007669"/>
    <property type="project" value="UniProtKB-ARBA"/>
</dbReference>
<keyword evidence="4" id="KW-1185">Reference proteome</keyword>
<feature type="coiled-coil region" evidence="1">
    <location>
        <begin position="327"/>
        <end position="354"/>
    </location>
</feature>
<name>A0A8J2ZBX9_9PROT</name>
<organism evidence="3 4">
    <name type="scientific">Caldovatus sediminis</name>
    <dbReference type="NCBI Taxonomy" id="2041189"/>
    <lineage>
        <taxon>Bacteria</taxon>
        <taxon>Pseudomonadati</taxon>
        <taxon>Pseudomonadota</taxon>
        <taxon>Alphaproteobacteria</taxon>
        <taxon>Acetobacterales</taxon>
        <taxon>Roseomonadaceae</taxon>
        <taxon>Caldovatus</taxon>
    </lineage>
</organism>
<dbReference type="Pfam" id="PF13578">
    <property type="entry name" value="Methyltransf_24"/>
    <property type="match status" value="1"/>
</dbReference>
<dbReference type="PANTHER" id="PTHR22916">
    <property type="entry name" value="GLYCOSYLTRANSFERASE"/>
    <property type="match status" value="1"/>
</dbReference>
<accession>A0A8J2ZBX9</accession>
<sequence length="720" mass="80154">MLTRTGTGAADLAALADSLGIDEEIDWPPAHLAPSAWLEHVPFAFWLVKALRPSCIVELGTHWGVSYGAFCQAVERLGLDTRAYAVDSWRGDAHAGHYGEEVFAAVSTLNAARWSGFSTLIRAEFDAARAQFAAGEIELLHIDGLHTYEAVANDFHTWRDAVSPRRGVVLFHDTNVRERDFGVWRLWRELAEAHPHFEFHHGHGLGVLGLGDDPPAPLAALFEAQTQPERAARLRALFAARGAAVRQRQALAEAEARRRDGDAAIGSARAEAEAARAEAAAQRLRAARLEAALELRGAGGGASRAAAPGSDAVVATLAEEDWREAALQALRAERDALREQLDQLRRQLDTVLASASWRMTAPMRAVVRRVPTLSRWAHRSARLGYWTLTGQLPARLREWRARTREWREARARGTAPPSLPATAALRVAPPAPAIGQGGPADRLATLEHRLAHVEALIEAERGRVDYALGAVEGVPARLADYQAARETPEYLAAFEAEEPLVSVCIATVNRAELLIERAIRSVQAQTYRNLQIVVVGDHTTDDTEERLAELGDPRIRFVNLPERGPYPRPGIARWQVAGSNAMNHALSLCEGQFVTHLDDDDAMAADRIATLLAEAREHRADFLWHPFWSEGPDGRWRRIGDGRFQLGQITTGSIFYHRYFAAFRWDVYAYRMDEPGDWNRLRKIKLLRPRLRFVDRPLLYHYAERNQGPFVAQEGERFLE</sequence>
<dbReference type="EMBL" id="BMKS01000006">
    <property type="protein sequence ID" value="GGG36012.1"/>
    <property type="molecule type" value="Genomic_DNA"/>
</dbReference>
<evidence type="ECO:0000313" key="4">
    <source>
        <dbReference type="Proteomes" id="UP000597507"/>
    </source>
</evidence>
<protein>
    <recommendedName>
        <fullName evidence="2">Glycosyltransferase 2-like domain-containing protein</fullName>
    </recommendedName>
</protein>
<dbReference type="SUPFAM" id="SSF53335">
    <property type="entry name" value="S-adenosyl-L-methionine-dependent methyltransferases"/>
    <property type="match status" value="1"/>
</dbReference>
<comment type="caution">
    <text evidence="3">The sequence shown here is derived from an EMBL/GenBank/DDBJ whole genome shotgun (WGS) entry which is preliminary data.</text>
</comment>
<dbReference type="InterPro" id="IPR001173">
    <property type="entry name" value="Glyco_trans_2-like"/>
</dbReference>
<evidence type="ECO:0000313" key="3">
    <source>
        <dbReference type="EMBL" id="GGG36012.1"/>
    </source>
</evidence>
<evidence type="ECO:0000259" key="2">
    <source>
        <dbReference type="Pfam" id="PF00535"/>
    </source>
</evidence>
<dbReference type="Gene3D" id="3.40.50.150">
    <property type="entry name" value="Vaccinia Virus protein VP39"/>
    <property type="match status" value="1"/>
</dbReference>
<dbReference type="InterPro" id="IPR029063">
    <property type="entry name" value="SAM-dependent_MTases_sf"/>
</dbReference>
<dbReference type="PANTHER" id="PTHR22916:SF3">
    <property type="entry name" value="UDP-GLCNAC:BETAGAL BETA-1,3-N-ACETYLGLUCOSAMINYLTRANSFERASE-LIKE PROTEIN 1"/>
    <property type="match status" value="1"/>
</dbReference>
<dbReference type="AlphaFoldDB" id="A0A8J2ZBX9"/>
<reference evidence="3 4" key="1">
    <citation type="journal article" date="2014" name="Int. J. Syst. Evol. Microbiol.">
        <title>Complete genome sequence of Corynebacterium casei LMG S-19264T (=DSM 44701T), isolated from a smear-ripened cheese.</title>
        <authorList>
            <consortium name="US DOE Joint Genome Institute (JGI-PGF)"/>
            <person name="Walter F."/>
            <person name="Albersmeier A."/>
            <person name="Kalinowski J."/>
            <person name="Ruckert C."/>
        </authorList>
    </citation>
    <scope>NUCLEOTIDE SEQUENCE [LARGE SCALE GENOMIC DNA]</scope>
    <source>
        <strain evidence="3 4">CGMCC 1.16330</strain>
    </source>
</reference>
<proteinExistence type="predicted"/>
<keyword evidence="1" id="KW-0175">Coiled coil</keyword>
<dbReference type="SUPFAM" id="SSF53448">
    <property type="entry name" value="Nucleotide-diphospho-sugar transferases"/>
    <property type="match status" value="1"/>
</dbReference>
<feature type="domain" description="Glycosyltransferase 2-like" evidence="2">
    <location>
        <begin position="502"/>
        <end position="646"/>
    </location>
</feature>
<dbReference type="Gene3D" id="3.90.550.10">
    <property type="entry name" value="Spore Coat Polysaccharide Biosynthesis Protein SpsA, Chain A"/>
    <property type="match status" value="1"/>
</dbReference>